<dbReference type="Proteomes" id="UP000283872">
    <property type="component" value="Unassembled WGS sequence"/>
</dbReference>
<comment type="caution">
    <text evidence="3">The sequence shown here is derived from an EMBL/GenBank/DDBJ whole genome shotgun (WGS) entry which is preliminary data.</text>
</comment>
<dbReference type="EMBL" id="QRVA01000055">
    <property type="protein sequence ID" value="RGS11258.1"/>
    <property type="molecule type" value="Genomic_DNA"/>
</dbReference>
<keyword evidence="1" id="KW-0812">Transmembrane</keyword>
<evidence type="ECO:0000313" key="4">
    <source>
        <dbReference type="Proteomes" id="UP000283872"/>
    </source>
</evidence>
<protein>
    <recommendedName>
        <fullName evidence="2">DEP domain-containing protein</fullName>
    </recommendedName>
</protein>
<evidence type="ECO:0000313" key="3">
    <source>
        <dbReference type="EMBL" id="RGS11258.1"/>
    </source>
</evidence>
<feature type="transmembrane region" description="Helical" evidence="1">
    <location>
        <begin position="73"/>
        <end position="90"/>
    </location>
</feature>
<gene>
    <name evidence="3" type="ORF">DWY11_14400</name>
</gene>
<sequence>MINKTYQYTLDSFIQLAKFIWNARHGNKYVNAFRVYGSGMVGLFSFWIIDVFFDSKGEWRLGVSTSTLTWSEIGLAVVFTVAFVIVLVFMSKPEFEKSEIERLKRIEENQFLHRITPIILLSQFSLTNNLHGVAHYEDSEELARFRELIANNDSGHVRLLGLSGTGKTLHIVKAFEDKGNMENVFYCDQVSHGNFKSALQLLSEKRPGCTVVLDNSPKGVFAEAINSYGNNIRFVSAYYDPVDVDYGSYSVLNMKDIHLENVVERIIDNNLTRPISGENRQKLIIHSGGIPFMALLLTQAYNKTSEIGVINNSVLIEHLLDLHEENANNQRIAMRTIALLQPFDYAGGNSETAKYLIENNKFTPIVDNINRQVLFHKVVKHLKERNLLEEDASYINMRPQPLAIWLVGEWIKEQGSGFIDTIKELAAHPKSFYFPIIDSWARRLEFMQDNADAKKLYGELLKLHEGPFADEDVICSDLGSRLILAMSTVNPKAVVSCLYGILYSKPIDYLKSNLQGEARRNIVNALEKLCFCKDSFHYAALTLARLALAENEEWANNSKGQFLQLFHVALAGTECDLKERMAVLNELYEQKNTYKDLLLGAIKGAFDTYNLSRIGGAERFGFKSLVDFMPTYKQINEYWDSLFNLSVSWMDLEPDVVEHFAGIVCVNARMFVRGNRSDLLFSFIDEIAPRLNYNWGQMQKALIEIKNFDVLTPQNSRTLLSYIDKLKPRSIVTEMRNAVHDIYTHEETSVDILNKEELVVLPFVEKFIDQQKYLSDEIIGLVANDKEYTSWEFTKNVAARIPNEDIPQVLEKIYGYIIRQNSNFYSNWLVRFIKCLPDRHNAQEMAKKLYENGFIKQGIALLAVIDDDAFSNLNFLWEYVATKKLEYESISSYYNVIRLTDVENLLKVVAIIKYHSKESNSVFDFLSQYWYLDVLYEDDRLSSIYKEVLINYDLQSNRTNYEYVRQVERVLEKTNDNKFAKTINSKLIAYLSFNSSILRVEEIYPILLTKFRAVIWDEFIAALVDLDNRPGFFYQIRLAIGSGFGFSERTLFSDHEEEMKEVCKRHSQYGPIVCASLCPILKSSGSGEDNEEFHPFVIWLLNNYGGNKMVLNELYGNMCTFSWNGSMLPLIKTMKNCLLKVRAKAGFHKQVYKWVSDCLKQYEADYNKERQNEAYMRMAYNYKFNNG</sequence>
<evidence type="ECO:0000256" key="1">
    <source>
        <dbReference type="SAM" id="Phobius"/>
    </source>
</evidence>
<reference evidence="3 4" key="1">
    <citation type="submission" date="2018-08" db="EMBL/GenBank/DDBJ databases">
        <title>A genome reference for cultivated species of the human gut microbiota.</title>
        <authorList>
            <person name="Zou Y."/>
            <person name="Xue W."/>
            <person name="Luo G."/>
        </authorList>
    </citation>
    <scope>NUCLEOTIDE SEQUENCE [LARGE SCALE GENOMIC DNA]</scope>
    <source>
        <strain evidence="3 4">AF24-12</strain>
    </source>
</reference>
<keyword evidence="1" id="KW-0472">Membrane</keyword>
<dbReference type="PROSITE" id="PS50186">
    <property type="entry name" value="DEP"/>
    <property type="match status" value="1"/>
</dbReference>
<name>A0A412HBL1_9BACT</name>
<dbReference type="RefSeq" id="WP_118086200.1">
    <property type="nucleotide sequence ID" value="NZ_QRVA01000055.1"/>
</dbReference>
<keyword evidence="1" id="KW-1133">Transmembrane helix</keyword>
<proteinExistence type="predicted"/>
<dbReference type="SUPFAM" id="SSF52540">
    <property type="entry name" value="P-loop containing nucleoside triphosphate hydrolases"/>
    <property type="match status" value="1"/>
</dbReference>
<dbReference type="GO" id="GO:0035556">
    <property type="term" value="P:intracellular signal transduction"/>
    <property type="evidence" value="ECO:0007669"/>
    <property type="project" value="InterPro"/>
</dbReference>
<dbReference type="InterPro" id="IPR000591">
    <property type="entry name" value="DEP_dom"/>
</dbReference>
<feature type="transmembrane region" description="Helical" evidence="1">
    <location>
        <begin position="33"/>
        <end position="53"/>
    </location>
</feature>
<evidence type="ECO:0000259" key="2">
    <source>
        <dbReference type="PROSITE" id="PS50186"/>
    </source>
</evidence>
<feature type="domain" description="DEP" evidence="2">
    <location>
        <begin position="827"/>
        <end position="898"/>
    </location>
</feature>
<dbReference type="AlphaFoldDB" id="A0A412HBL1"/>
<accession>A0A412HBL1</accession>
<organism evidence="3 4">
    <name type="scientific">Segatella copri</name>
    <dbReference type="NCBI Taxonomy" id="165179"/>
    <lineage>
        <taxon>Bacteria</taxon>
        <taxon>Pseudomonadati</taxon>
        <taxon>Bacteroidota</taxon>
        <taxon>Bacteroidia</taxon>
        <taxon>Bacteroidales</taxon>
        <taxon>Prevotellaceae</taxon>
        <taxon>Segatella</taxon>
    </lineage>
</organism>
<dbReference type="InterPro" id="IPR027417">
    <property type="entry name" value="P-loop_NTPase"/>
</dbReference>